<dbReference type="EMBL" id="JABANP010000009">
    <property type="protein sequence ID" value="KAF4696611.1"/>
    <property type="molecule type" value="Genomic_DNA"/>
</dbReference>
<evidence type="ECO:0000256" key="1">
    <source>
        <dbReference type="SAM" id="MobiDB-lite"/>
    </source>
</evidence>
<feature type="compositionally biased region" description="Acidic residues" evidence="1">
    <location>
        <begin position="224"/>
        <end position="234"/>
    </location>
</feature>
<feature type="compositionally biased region" description="Acidic residues" evidence="1">
    <location>
        <begin position="286"/>
        <end position="339"/>
    </location>
</feature>
<evidence type="ECO:0000313" key="3">
    <source>
        <dbReference type="Proteomes" id="UP000541610"/>
    </source>
</evidence>
<dbReference type="Proteomes" id="UP000541610">
    <property type="component" value="Unassembled WGS sequence"/>
</dbReference>
<feature type="region of interest" description="Disordered" evidence="1">
    <location>
        <begin position="121"/>
        <end position="163"/>
    </location>
</feature>
<feature type="compositionally biased region" description="Low complexity" evidence="1">
    <location>
        <begin position="7"/>
        <end position="30"/>
    </location>
</feature>
<sequence>MRTPVLSHSSSASSSPSSSPHSSSGTRSRSPYAVQRTLIKRVLPSRMSPKPLASKTFLDDRSRELDSAQGSFICDVCGSRDGCTREEAGSGNHLCEDCWEESQRTRAAELNEERTAKNCSWAMEEESTDDDRYGMDEEDEEMEGSDDEYEVEEPDEEEEEDSLVDSMCPDFAHRSVMALELGRAAQDQEELRLNKELLDAFYNTEVNRDLLTQLYTKKRSAKNDEEEEGCDDEKEAQSISFSTQGLVRFFDSAASMADRHIQSFPLEIKAFDGQSGHQANYIGSAMEEDEEEEEGSMLDADYCDEEEGEEDVKADEDGSESTAESDGEADDDDDDEDWDTSSLAEYTTDELSHIRDLMSTPRGSLS</sequence>
<evidence type="ECO:0000313" key="2">
    <source>
        <dbReference type="EMBL" id="KAF4696611.1"/>
    </source>
</evidence>
<accession>A0A7J6PM78</accession>
<protein>
    <submittedName>
        <fullName evidence="2">Uncharacterized protein</fullName>
    </submittedName>
</protein>
<feature type="region of interest" description="Disordered" evidence="1">
    <location>
        <begin position="285"/>
        <end position="366"/>
    </location>
</feature>
<feature type="region of interest" description="Disordered" evidence="1">
    <location>
        <begin position="218"/>
        <end position="237"/>
    </location>
</feature>
<gene>
    <name evidence="2" type="ORF">FOZ60_016618</name>
</gene>
<feature type="region of interest" description="Disordered" evidence="1">
    <location>
        <begin position="1"/>
        <end position="60"/>
    </location>
</feature>
<feature type="compositionally biased region" description="Acidic residues" evidence="1">
    <location>
        <begin position="136"/>
        <end position="163"/>
    </location>
</feature>
<dbReference type="AlphaFoldDB" id="A0A7J6PM78"/>
<organism evidence="2 3">
    <name type="scientific">Perkinsus olseni</name>
    <name type="common">Perkinsus atlanticus</name>
    <dbReference type="NCBI Taxonomy" id="32597"/>
    <lineage>
        <taxon>Eukaryota</taxon>
        <taxon>Sar</taxon>
        <taxon>Alveolata</taxon>
        <taxon>Perkinsozoa</taxon>
        <taxon>Perkinsea</taxon>
        <taxon>Perkinsida</taxon>
        <taxon>Perkinsidae</taxon>
        <taxon>Perkinsus</taxon>
    </lineage>
</organism>
<proteinExistence type="predicted"/>
<reference evidence="2 3" key="1">
    <citation type="submission" date="2020-04" db="EMBL/GenBank/DDBJ databases">
        <title>Perkinsus olseni comparative genomics.</title>
        <authorList>
            <person name="Bogema D.R."/>
        </authorList>
    </citation>
    <scope>NUCLEOTIDE SEQUENCE [LARGE SCALE GENOMIC DNA]</scope>
    <source>
        <strain evidence="2">00978-12</strain>
    </source>
</reference>
<dbReference type="OrthoDB" id="443162at2759"/>
<name>A0A7J6PM78_PEROL</name>
<comment type="caution">
    <text evidence="2">The sequence shown here is derived from an EMBL/GenBank/DDBJ whole genome shotgun (WGS) entry which is preliminary data.</text>
</comment>